<dbReference type="Proteomes" id="UP000057609">
    <property type="component" value="Chromosome"/>
</dbReference>
<dbReference type="InterPro" id="IPR037257">
    <property type="entry name" value="T2SS_E_N_sf"/>
</dbReference>
<sequence length="549" mass="59092">MESIVKEGSLGSILFKCQIISEDDIRAALEEQVQTGSRFGEALVRLGIVTQEDIDWALSNQLNIPYVRLKPTMVDRGAVAFVPAALARQYNLMPLICAGGELSIAIADPLNNAAIAAVEKATGCTVSISVGLIREIREMQELFYGPSEVAESLGFTSANFPSAALEAINRDLGGAKLVDYLLLFIVQQKLSSLSLQPVGDAVIIAARRGGQTREVGRLAPTHYPEVILRVRKLARIVGAGEFAVRGELSFAWKGKTIAFQVALLRGEGGDHLTLRMHIATQFPATVADLGLSAEKMATFETLAAAERGMVLVGVREPDLRSRMIDLYLQEHETAAKTVIVLGGGAGQGEKRFPRVPLSPDTDLGEVVTAVLEHDPDIIVLEDATDERSFSALCKAAIRGKLVVAGMAFGDTAPLLKQLLYFRDRHYLAPGQLRGVIVAKGIRTLCPDCRRSEPCTPEEARMLRLGEGGSCCRAAGCPACDQTGHGEKRYLVDLLTIDEGARGHLEGAATADEFLDYAKTRGWRGLAEEGRELLTAGDLSPEEFAASILT</sequence>
<proteinExistence type="inferred from homology"/>
<evidence type="ECO:0000256" key="1">
    <source>
        <dbReference type="ARBA" id="ARBA00006611"/>
    </source>
</evidence>
<gene>
    <name evidence="6" type="ORF">GPICK_15555</name>
</gene>
<dbReference type="SUPFAM" id="SSF160246">
    <property type="entry name" value="EspE N-terminal domain-like"/>
    <property type="match status" value="1"/>
</dbReference>
<evidence type="ECO:0000256" key="2">
    <source>
        <dbReference type="ARBA" id="ARBA00022741"/>
    </source>
</evidence>
<evidence type="ECO:0000313" key="7">
    <source>
        <dbReference type="Proteomes" id="UP000057609"/>
    </source>
</evidence>
<protein>
    <submittedName>
        <fullName evidence="6">Pilus assembly protein PilB</fullName>
    </submittedName>
</protein>
<evidence type="ECO:0000259" key="5">
    <source>
        <dbReference type="Pfam" id="PF05157"/>
    </source>
</evidence>
<feature type="domain" description="Bacterial type II secretion system protein E" evidence="4">
    <location>
        <begin position="362"/>
        <end position="542"/>
    </location>
</feature>
<name>A0A0B5BHD4_9BACT</name>
<dbReference type="OrthoDB" id="5398180at2"/>
<dbReference type="GO" id="GO:0016887">
    <property type="term" value="F:ATP hydrolysis activity"/>
    <property type="evidence" value="ECO:0007669"/>
    <property type="project" value="TreeGrafter"/>
</dbReference>
<dbReference type="PANTHER" id="PTHR30258">
    <property type="entry name" value="TYPE II SECRETION SYSTEM PROTEIN GSPE-RELATED"/>
    <property type="match status" value="1"/>
</dbReference>
<dbReference type="KEGG" id="gpi:GPICK_15555"/>
<dbReference type="InterPro" id="IPR007831">
    <property type="entry name" value="T2SS_GspE_N"/>
</dbReference>
<dbReference type="EMBL" id="CP009788">
    <property type="protein sequence ID" value="AJE04594.1"/>
    <property type="molecule type" value="Genomic_DNA"/>
</dbReference>
<keyword evidence="3" id="KW-0067">ATP-binding</keyword>
<dbReference type="PANTHER" id="PTHR30258:SF1">
    <property type="entry name" value="PROTEIN TRANSPORT PROTEIN HOFB HOMOLOG"/>
    <property type="match status" value="1"/>
</dbReference>
<dbReference type="GO" id="GO:0005524">
    <property type="term" value="F:ATP binding"/>
    <property type="evidence" value="ECO:0007669"/>
    <property type="project" value="UniProtKB-KW"/>
</dbReference>
<accession>A0A0B5BHD4</accession>
<dbReference type="InterPro" id="IPR001482">
    <property type="entry name" value="T2SS/T4SS_dom"/>
</dbReference>
<dbReference type="STRING" id="345632.GPICK_15555"/>
<dbReference type="Gene3D" id="3.30.300.160">
    <property type="entry name" value="Type II secretion system, protein E, N-terminal domain"/>
    <property type="match status" value="1"/>
</dbReference>
<dbReference type="HOGENOM" id="CLU_013446_10_3_7"/>
<evidence type="ECO:0000256" key="3">
    <source>
        <dbReference type="ARBA" id="ARBA00022840"/>
    </source>
</evidence>
<dbReference type="Gene3D" id="3.40.50.300">
    <property type="entry name" value="P-loop containing nucleotide triphosphate hydrolases"/>
    <property type="match status" value="1"/>
</dbReference>
<dbReference type="Pfam" id="PF00437">
    <property type="entry name" value="T2SSE"/>
    <property type="match status" value="1"/>
</dbReference>
<comment type="similarity">
    <text evidence="1">Belongs to the GSP E family.</text>
</comment>
<dbReference type="AlphaFoldDB" id="A0A0B5BHD4"/>
<dbReference type="Gene3D" id="3.30.450.90">
    <property type="match status" value="1"/>
</dbReference>
<dbReference type="SUPFAM" id="SSF52540">
    <property type="entry name" value="P-loop containing nucleoside triphosphate hydrolases"/>
    <property type="match status" value="1"/>
</dbReference>
<reference evidence="6 7" key="1">
    <citation type="journal article" date="2015" name="Genome Announc.">
        <title>Complete Genome of Geobacter pickeringii G13T, a Metal-Reducing Isolate from Sedimentary Kaolin Deposits.</title>
        <authorList>
            <person name="Badalamenti J.P."/>
            <person name="Bond D.R."/>
        </authorList>
    </citation>
    <scope>NUCLEOTIDE SEQUENCE [LARGE SCALE GENOMIC DNA]</scope>
    <source>
        <strain evidence="6 7">G13</strain>
    </source>
</reference>
<dbReference type="GO" id="GO:0005886">
    <property type="term" value="C:plasma membrane"/>
    <property type="evidence" value="ECO:0007669"/>
    <property type="project" value="TreeGrafter"/>
</dbReference>
<keyword evidence="7" id="KW-1185">Reference proteome</keyword>
<dbReference type="RefSeq" id="WP_039744754.1">
    <property type="nucleotide sequence ID" value="NZ_CP009788.1"/>
</dbReference>
<keyword evidence="2" id="KW-0547">Nucleotide-binding</keyword>
<feature type="domain" description="Type II secretion system protein GspE N-terminal" evidence="5">
    <location>
        <begin position="62"/>
        <end position="148"/>
    </location>
</feature>
<organism evidence="6 7">
    <name type="scientific">Geobacter pickeringii</name>
    <dbReference type="NCBI Taxonomy" id="345632"/>
    <lineage>
        <taxon>Bacteria</taxon>
        <taxon>Pseudomonadati</taxon>
        <taxon>Thermodesulfobacteriota</taxon>
        <taxon>Desulfuromonadia</taxon>
        <taxon>Geobacterales</taxon>
        <taxon>Geobacteraceae</taxon>
        <taxon>Geobacter</taxon>
    </lineage>
</organism>
<evidence type="ECO:0000259" key="4">
    <source>
        <dbReference type="Pfam" id="PF00437"/>
    </source>
</evidence>
<dbReference type="Pfam" id="PF05157">
    <property type="entry name" value="MshEN"/>
    <property type="match status" value="1"/>
</dbReference>
<evidence type="ECO:0000313" key="6">
    <source>
        <dbReference type="EMBL" id="AJE04594.1"/>
    </source>
</evidence>
<dbReference type="InterPro" id="IPR027417">
    <property type="entry name" value="P-loop_NTPase"/>
</dbReference>